<gene>
    <name evidence="1" type="ORF">JMF97_30525</name>
</gene>
<evidence type="ECO:0000313" key="2">
    <source>
        <dbReference type="Proteomes" id="UP000661193"/>
    </source>
</evidence>
<keyword evidence="2" id="KW-1185">Reference proteome</keyword>
<organism evidence="1 2">
    <name type="scientific">Micromonospora fiedleri</name>
    <dbReference type="NCBI Taxonomy" id="1157498"/>
    <lineage>
        <taxon>Bacteria</taxon>
        <taxon>Bacillati</taxon>
        <taxon>Actinomycetota</taxon>
        <taxon>Actinomycetes</taxon>
        <taxon>Micromonosporales</taxon>
        <taxon>Micromonosporaceae</taxon>
        <taxon>Micromonospora</taxon>
    </lineage>
</organism>
<dbReference type="RefSeq" id="WP_203224667.1">
    <property type="nucleotide sequence ID" value="NZ_JAETXL010000036.1"/>
</dbReference>
<comment type="caution">
    <text evidence="1">The sequence shown here is derived from an EMBL/GenBank/DDBJ whole genome shotgun (WGS) entry which is preliminary data.</text>
</comment>
<sequence length="102" mass="10360">MPHTSTAGDEGYAWLGSTGRATDPSAGMVLMGVRLYNPTTGRFLQADRIFGGNANAYTYPADQINSLDIDGQVAIAIPAAVLGGGPIAAADAVIASMAAFIT</sequence>
<dbReference type="Gene3D" id="2.180.10.10">
    <property type="entry name" value="RHS repeat-associated core"/>
    <property type="match status" value="1"/>
</dbReference>
<dbReference type="NCBIfam" id="TIGR03696">
    <property type="entry name" value="Rhs_assc_core"/>
    <property type="match status" value="1"/>
</dbReference>
<dbReference type="EMBL" id="JAETXL010000036">
    <property type="protein sequence ID" value="MBL6280488.1"/>
    <property type="molecule type" value="Genomic_DNA"/>
</dbReference>
<name>A0ABS1UVS7_9ACTN</name>
<proteinExistence type="predicted"/>
<evidence type="ECO:0008006" key="3">
    <source>
        <dbReference type="Google" id="ProtNLM"/>
    </source>
</evidence>
<protein>
    <recommendedName>
        <fullName evidence="3">RHS repeat-associated core domain-containing protein</fullName>
    </recommendedName>
</protein>
<reference evidence="1 2" key="1">
    <citation type="submission" date="2021-01" db="EMBL/GenBank/DDBJ databases">
        <title>Genome sequencing of Micromonospora fiedleri MG-37.</title>
        <authorList>
            <person name="Moreland P.E.J."/>
            <person name="Stach J.E.M."/>
        </authorList>
    </citation>
    <scope>NUCLEOTIDE SEQUENCE [LARGE SCALE GENOMIC DNA]</scope>
    <source>
        <strain evidence="1 2">MG-37</strain>
    </source>
</reference>
<accession>A0ABS1UVS7</accession>
<dbReference type="InterPro" id="IPR022385">
    <property type="entry name" value="Rhs_assc_core"/>
</dbReference>
<evidence type="ECO:0000313" key="1">
    <source>
        <dbReference type="EMBL" id="MBL6280488.1"/>
    </source>
</evidence>
<feature type="non-terminal residue" evidence="1">
    <location>
        <position position="102"/>
    </location>
</feature>
<dbReference type="Proteomes" id="UP000661193">
    <property type="component" value="Unassembled WGS sequence"/>
</dbReference>